<reference evidence="2" key="2">
    <citation type="submission" date="2015-01" db="EMBL/GenBank/DDBJ databases">
        <title>Evolutionary Origins and Diversification of the Mycorrhizal Mutualists.</title>
        <authorList>
            <consortium name="DOE Joint Genome Institute"/>
            <consortium name="Mycorrhizal Genomics Consortium"/>
            <person name="Kohler A."/>
            <person name="Kuo A."/>
            <person name="Nagy L.G."/>
            <person name="Floudas D."/>
            <person name="Copeland A."/>
            <person name="Barry K.W."/>
            <person name="Cichocki N."/>
            <person name="Veneault-Fourrey C."/>
            <person name="LaButti K."/>
            <person name="Lindquist E.A."/>
            <person name="Lipzen A."/>
            <person name="Lundell T."/>
            <person name="Morin E."/>
            <person name="Murat C."/>
            <person name="Riley R."/>
            <person name="Ohm R."/>
            <person name="Sun H."/>
            <person name="Tunlid A."/>
            <person name="Henrissat B."/>
            <person name="Grigoriev I.V."/>
            <person name="Hibbett D.S."/>
            <person name="Martin F."/>
        </authorList>
    </citation>
    <scope>NUCLEOTIDE SEQUENCE [LARGE SCALE GENOMIC DNA]</scope>
    <source>
        <strain evidence="2">LaAM-08-1</strain>
    </source>
</reference>
<evidence type="ECO:0000313" key="1">
    <source>
        <dbReference type="EMBL" id="KIK05991.1"/>
    </source>
</evidence>
<dbReference type="OrthoDB" id="10382254at2759"/>
<sequence>MELFEDLNSDAAMSDIYVISFQGDTYPGSDEDDPVALVNAAVDQPAQDEPDSKFTKRARITTTSGYEINKPAWLSINKDEIVYTDGVVISVTRAANNYFCSGYMVINSKGEKGFVYQGYIAID</sequence>
<protein>
    <submittedName>
        <fullName evidence="1">Uncharacterized protein</fullName>
    </submittedName>
</protein>
<dbReference type="HOGENOM" id="CLU_2015639_0_0_1"/>
<organism evidence="1 2">
    <name type="scientific">Laccaria amethystina LaAM-08-1</name>
    <dbReference type="NCBI Taxonomy" id="1095629"/>
    <lineage>
        <taxon>Eukaryota</taxon>
        <taxon>Fungi</taxon>
        <taxon>Dikarya</taxon>
        <taxon>Basidiomycota</taxon>
        <taxon>Agaricomycotina</taxon>
        <taxon>Agaricomycetes</taxon>
        <taxon>Agaricomycetidae</taxon>
        <taxon>Agaricales</taxon>
        <taxon>Agaricineae</taxon>
        <taxon>Hydnangiaceae</taxon>
        <taxon>Laccaria</taxon>
    </lineage>
</organism>
<proteinExistence type="predicted"/>
<name>A0A0C9XLS8_9AGAR</name>
<dbReference type="AlphaFoldDB" id="A0A0C9XLS8"/>
<accession>A0A0C9XLS8</accession>
<evidence type="ECO:0000313" key="2">
    <source>
        <dbReference type="Proteomes" id="UP000054477"/>
    </source>
</evidence>
<keyword evidence="2" id="KW-1185">Reference proteome</keyword>
<dbReference type="Proteomes" id="UP000054477">
    <property type="component" value="Unassembled WGS sequence"/>
</dbReference>
<gene>
    <name evidence="1" type="ORF">K443DRAFT_319185</name>
</gene>
<reference evidence="1 2" key="1">
    <citation type="submission" date="2014-04" db="EMBL/GenBank/DDBJ databases">
        <authorList>
            <consortium name="DOE Joint Genome Institute"/>
            <person name="Kuo A."/>
            <person name="Kohler A."/>
            <person name="Nagy L.G."/>
            <person name="Floudas D."/>
            <person name="Copeland A."/>
            <person name="Barry K.W."/>
            <person name="Cichocki N."/>
            <person name="Veneault-Fourrey C."/>
            <person name="LaButti K."/>
            <person name="Lindquist E.A."/>
            <person name="Lipzen A."/>
            <person name="Lundell T."/>
            <person name="Morin E."/>
            <person name="Murat C."/>
            <person name="Sun H."/>
            <person name="Tunlid A."/>
            <person name="Henrissat B."/>
            <person name="Grigoriev I.V."/>
            <person name="Hibbett D.S."/>
            <person name="Martin F."/>
            <person name="Nordberg H.P."/>
            <person name="Cantor M.N."/>
            <person name="Hua S.X."/>
        </authorList>
    </citation>
    <scope>NUCLEOTIDE SEQUENCE [LARGE SCALE GENOMIC DNA]</scope>
    <source>
        <strain evidence="1 2">LaAM-08-1</strain>
    </source>
</reference>
<dbReference type="EMBL" id="KN838556">
    <property type="protein sequence ID" value="KIK05991.1"/>
    <property type="molecule type" value="Genomic_DNA"/>
</dbReference>